<dbReference type="Pfam" id="PF02518">
    <property type="entry name" value="HATPase_c"/>
    <property type="match status" value="1"/>
</dbReference>
<dbReference type="PRINTS" id="PR00344">
    <property type="entry name" value="BCTRLSENSOR"/>
</dbReference>
<dbReference type="Gene3D" id="3.40.50.2300">
    <property type="match status" value="1"/>
</dbReference>
<dbReference type="SMART" id="SM00448">
    <property type="entry name" value="REC"/>
    <property type="match status" value="1"/>
</dbReference>
<gene>
    <name evidence="16" type="ORF">SAMN05444274_103482</name>
</gene>
<evidence type="ECO:0000256" key="6">
    <source>
        <dbReference type="ARBA" id="ARBA00022679"/>
    </source>
</evidence>
<evidence type="ECO:0000313" key="16">
    <source>
        <dbReference type="EMBL" id="SHF09803.1"/>
    </source>
</evidence>
<dbReference type="InterPro" id="IPR001789">
    <property type="entry name" value="Sig_transdc_resp-reg_receiver"/>
</dbReference>
<feature type="domain" description="Histidine kinase" evidence="13">
    <location>
        <begin position="510"/>
        <end position="731"/>
    </location>
</feature>
<evidence type="ECO:0000259" key="14">
    <source>
        <dbReference type="PROSITE" id="PS50110"/>
    </source>
</evidence>
<dbReference type="Gene3D" id="3.30.565.10">
    <property type="entry name" value="Histidine kinase-like ATPase, C-terminal domain"/>
    <property type="match status" value="1"/>
</dbReference>
<dbReference type="FunFam" id="3.30.565.10:FF:000023">
    <property type="entry name" value="PAS domain-containing sensor histidine kinase"/>
    <property type="match status" value="1"/>
</dbReference>
<dbReference type="STRING" id="1484053.SAMN05444274_103482"/>
<reference evidence="16 17" key="1">
    <citation type="submission" date="2016-11" db="EMBL/GenBank/DDBJ databases">
        <authorList>
            <person name="Jaros S."/>
            <person name="Januszkiewicz K."/>
            <person name="Wedrychowicz H."/>
        </authorList>
    </citation>
    <scope>NUCLEOTIDE SEQUENCE [LARGE SCALE GENOMIC DNA]</scope>
    <source>
        <strain evidence="16 17">DSM 26910</strain>
    </source>
</reference>
<dbReference type="InterPro" id="IPR003594">
    <property type="entry name" value="HATPase_dom"/>
</dbReference>
<name>A0A1M4YVJ3_9BACT</name>
<dbReference type="GO" id="GO:0005886">
    <property type="term" value="C:plasma membrane"/>
    <property type="evidence" value="ECO:0007669"/>
    <property type="project" value="UniProtKB-SubCell"/>
</dbReference>
<dbReference type="SUPFAM" id="SSF55785">
    <property type="entry name" value="PYP-like sensor domain (PAS domain)"/>
    <property type="match status" value="3"/>
</dbReference>
<dbReference type="CDD" id="cd00130">
    <property type="entry name" value="PAS"/>
    <property type="match status" value="1"/>
</dbReference>
<keyword evidence="9" id="KW-0067">ATP-binding</keyword>
<dbReference type="EMBL" id="FQUM01000003">
    <property type="protein sequence ID" value="SHF09803.1"/>
    <property type="molecule type" value="Genomic_DNA"/>
</dbReference>
<evidence type="ECO:0000256" key="11">
    <source>
        <dbReference type="ARBA" id="ARBA00023136"/>
    </source>
</evidence>
<dbReference type="CDD" id="cd00082">
    <property type="entry name" value="HisKA"/>
    <property type="match status" value="1"/>
</dbReference>
<dbReference type="InterPro" id="IPR011006">
    <property type="entry name" value="CheY-like_superfamily"/>
</dbReference>
<dbReference type="AlphaFoldDB" id="A0A1M4YVJ3"/>
<dbReference type="PANTHER" id="PTHR43047">
    <property type="entry name" value="TWO-COMPONENT HISTIDINE PROTEIN KINASE"/>
    <property type="match status" value="1"/>
</dbReference>
<dbReference type="InterPro" id="IPR000014">
    <property type="entry name" value="PAS"/>
</dbReference>
<evidence type="ECO:0000256" key="10">
    <source>
        <dbReference type="ARBA" id="ARBA00023012"/>
    </source>
</evidence>
<keyword evidence="5 12" id="KW-0597">Phosphoprotein</keyword>
<keyword evidence="7" id="KW-0547">Nucleotide-binding</keyword>
<comment type="catalytic activity">
    <reaction evidence="1">
        <text>ATP + protein L-histidine = ADP + protein N-phospho-L-histidine.</text>
        <dbReference type="EC" id="2.7.13.3"/>
    </reaction>
</comment>
<keyword evidence="8" id="KW-0418">Kinase</keyword>
<proteinExistence type="predicted"/>
<dbReference type="SUPFAM" id="SSF52172">
    <property type="entry name" value="CheY-like"/>
    <property type="match status" value="1"/>
</dbReference>
<evidence type="ECO:0000256" key="7">
    <source>
        <dbReference type="ARBA" id="ARBA00022741"/>
    </source>
</evidence>
<accession>A0A1M4YVJ3</accession>
<dbReference type="Proteomes" id="UP000184164">
    <property type="component" value="Unassembled WGS sequence"/>
</dbReference>
<comment type="subcellular location">
    <subcellularLocation>
        <location evidence="2">Cell membrane</location>
    </subcellularLocation>
</comment>
<evidence type="ECO:0000256" key="5">
    <source>
        <dbReference type="ARBA" id="ARBA00022553"/>
    </source>
</evidence>
<dbReference type="SUPFAM" id="SSF55874">
    <property type="entry name" value="ATPase domain of HSP90 chaperone/DNA topoisomerase II/histidine kinase"/>
    <property type="match status" value="1"/>
</dbReference>
<feature type="domain" description="Response regulatory" evidence="14">
    <location>
        <begin position="755"/>
        <end position="869"/>
    </location>
</feature>
<dbReference type="EC" id="2.7.13.3" evidence="3"/>
<sequence length="870" mass="99364">MRAEDILKALPVPFYVIDLKKKRIVQTNDAKVKPEQGPCFAQLFDQNTPCREKDGKCLCERMIEKNLDAGFTLESGQRKDKRVYRASVKKLEGDLAIATYSEITREVSSIKEMKINTRRMERAEKLALFGSWEIDLQTKDLFATRGAGEIYGGSGGFFSLEEVKRLAVPKYRKLLDEAFDNLISGKRPYNVRYQIKRVSDGQLRCIHAIAEYRPDKNMVFGVVNDITEVILSQKALHESLADLSLAQKIAKIGNWKYRPGERNLQWSDELLEILERKSFPGNPGIEDFREFAEEDHFNLFKKAVRSAIHVGKPFEHQFYIKLTSGRRKWVEIICRPDKEKGEYGHFLRGTIQDVTSSKLAEIELQRLTNRQTTLIQNLPDAVYMKDVNYRKIVVNKGDVENCGVSSPEELIGKTDFDIYPREAAEKYFKDDQLVIEQGIPVINREEELPGEPKRWILTTKVPLRDVNGQVIGLVGIGHDITLRKQMVEELSEAKQKAEESDKLKSLFLANMSHEIRTPLNAILGFSKFISSGKLPHEKLEYYGKIIESSGQRLTSVINDIIDISLIQANQLKVDYSFFDINDLLEEMHIVYKAQQSEKIQKIDFRVRYCENQEHKVFKSDKNRVFQIFRNLLDNAFKFTDEGTIEFGCYTSSSEKMTLFVKDSGIGIEEGKTNVIFESFRQAQEGFSRRYEGTGLGLAIVSGIVNRLHGKVWVDSTAGAGSTFFVDIPFEAEKVTSDHGAVGKQSENEGENQKKRIVSFEDDLSSIEYMKSMATLLGHNLVNFDNPPLGIEYLRKNKADLVLMDVRLPLMNGFEATRIIKSEFPDLPVIIQTAYAMKGDMEKAFQSGCDDYLAKPVLLKDLKKKIKHFLQ</sequence>
<dbReference type="SMART" id="SM00387">
    <property type="entry name" value="HATPase_c"/>
    <property type="match status" value="1"/>
</dbReference>
<organism evidence="16 17">
    <name type="scientific">Mariniphaga anaerophila</name>
    <dbReference type="NCBI Taxonomy" id="1484053"/>
    <lineage>
        <taxon>Bacteria</taxon>
        <taxon>Pseudomonadati</taxon>
        <taxon>Bacteroidota</taxon>
        <taxon>Bacteroidia</taxon>
        <taxon>Marinilabiliales</taxon>
        <taxon>Prolixibacteraceae</taxon>
        <taxon>Mariniphaga</taxon>
    </lineage>
</organism>
<dbReference type="InterPro" id="IPR036890">
    <property type="entry name" value="HATPase_C_sf"/>
</dbReference>
<dbReference type="GO" id="GO:0005524">
    <property type="term" value="F:ATP binding"/>
    <property type="evidence" value="ECO:0007669"/>
    <property type="project" value="UniProtKB-KW"/>
</dbReference>
<dbReference type="NCBIfam" id="TIGR00229">
    <property type="entry name" value="sensory_box"/>
    <property type="match status" value="1"/>
</dbReference>
<evidence type="ECO:0000256" key="2">
    <source>
        <dbReference type="ARBA" id="ARBA00004236"/>
    </source>
</evidence>
<feature type="domain" description="PAC" evidence="15">
    <location>
        <begin position="435"/>
        <end position="492"/>
    </location>
</feature>
<dbReference type="InterPro" id="IPR013656">
    <property type="entry name" value="PAS_4"/>
</dbReference>
<keyword evidence="6" id="KW-0808">Transferase</keyword>
<dbReference type="PROSITE" id="PS50113">
    <property type="entry name" value="PAC"/>
    <property type="match status" value="2"/>
</dbReference>
<evidence type="ECO:0000256" key="8">
    <source>
        <dbReference type="ARBA" id="ARBA00022777"/>
    </source>
</evidence>
<keyword evidence="11" id="KW-0472">Membrane</keyword>
<dbReference type="Gene3D" id="3.30.450.20">
    <property type="entry name" value="PAS domain"/>
    <property type="match status" value="3"/>
</dbReference>
<dbReference type="SMART" id="SM00388">
    <property type="entry name" value="HisKA"/>
    <property type="match status" value="1"/>
</dbReference>
<dbReference type="Pfam" id="PF08448">
    <property type="entry name" value="PAS_4"/>
    <property type="match status" value="1"/>
</dbReference>
<dbReference type="InterPro" id="IPR035965">
    <property type="entry name" value="PAS-like_dom_sf"/>
</dbReference>
<evidence type="ECO:0000256" key="4">
    <source>
        <dbReference type="ARBA" id="ARBA00022475"/>
    </source>
</evidence>
<feature type="domain" description="PAC" evidence="15">
    <location>
        <begin position="312"/>
        <end position="366"/>
    </location>
</feature>
<keyword evidence="4" id="KW-1003">Cell membrane</keyword>
<dbReference type="PROSITE" id="PS50109">
    <property type="entry name" value="HIS_KIN"/>
    <property type="match status" value="1"/>
</dbReference>
<dbReference type="Pfam" id="PF00512">
    <property type="entry name" value="HisKA"/>
    <property type="match status" value="1"/>
</dbReference>
<evidence type="ECO:0000313" key="17">
    <source>
        <dbReference type="Proteomes" id="UP000184164"/>
    </source>
</evidence>
<dbReference type="InterPro" id="IPR003661">
    <property type="entry name" value="HisK_dim/P_dom"/>
</dbReference>
<evidence type="ECO:0000259" key="15">
    <source>
        <dbReference type="PROSITE" id="PS50113"/>
    </source>
</evidence>
<dbReference type="OrthoDB" id="9796457at2"/>
<dbReference type="RefSeq" id="WP_073000717.1">
    <property type="nucleotide sequence ID" value="NZ_FQUM01000003.1"/>
</dbReference>
<dbReference type="Gene3D" id="1.10.287.130">
    <property type="match status" value="1"/>
</dbReference>
<feature type="modified residue" description="4-aspartylphosphate" evidence="12">
    <location>
        <position position="804"/>
    </location>
</feature>
<evidence type="ECO:0000259" key="13">
    <source>
        <dbReference type="PROSITE" id="PS50109"/>
    </source>
</evidence>
<evidence type="ECO:0000256" key="12">
    <source>
        <dbReference type="PROSITE-ProRule" id="PRU00169"/>
    </source>
</evidence>
<evidence type="ECO:0000256" key="9">
    <source>
        <dbReference type="ARBA" id="ARBA00022840"/>
    </source>
</evidence>
<evidence type="ECO:0000256" key="3">
    <source>
        <dbReference type="ARBA" id="ARBA00012438"/>
    </source>
</evidence>
<dbReference type="PROSITE" id="PS50110">
    <property type="entry name" value="RESPONSE_REGULATORY"/>
    <property type="match status" value="1"/>
</dbReference>
<dbReference type="InterPro" id="IPR036097">
    <property type="entry name" value="HisK_dim/P_sf"/>
</dbReference>
<dbReference type="SUPFAM" id="SSF47384">
    <property type="entry name" value="Homodimeric domain of signal transducing histidine kinase"/>
    <property type="match status" value="1"/>
</dbReference>
<dbReference type="Pfam" id="PF00072">
    <property type="entry name" value="Response_reg"/>
    <property type="match status" value="1"/>
</dbReference>
<dbReference type="GO" id="GO:0000155">
    <property type="term" value="F:phosphorelay sensor kinase activity"/>
    <property type="evidence" value="ECO:0007669"/>
    <property type="project" value="InterPro"/>
</dbReference>
<keyword evidence="10" id="KW-0902">Two-component regulatory system</keyword>
<protein>
    <recommendedName>
        <fullName evidence="3">histidine kinase</fullName>
        <ecNumber evidence="3">2.7.13.3</ecNumber>
    </recommendedName>
</protein>
<dbReference type="InterPro" id="IPR000700">
    <property type="entry name" value="PAS-assoc_C"/>
</dbReference>
<keyword evidence="17" id="KW-1185">Reference proteome</keyword>
<evidence type="ECO:0000256" key="1">
    <source>
        <dbReference type="ARBA" id="ARBA00000085"/>
    </source>
</evidence>
<dbReference type="InterPro" id="IPR005467">
    <property type="entry name" value="His_kinase_dom"/>
</dbReference>
<dbReference type="InterPro" id="IPR004358">
    <property type="entry name" value="Sig_transdc_His_kin-like_C"/>
</dbReference>